<evidence type="ECO:0000313" key="2">
    <source>
        <dbReference type="Proteomes" id="UP000479000"/>
    </source>
</evidence>
<gene>
    <name evidence="1" type="ORF">NTEN_LOCUS17683</name>
</gene>
<dbReference type="Proteomes" id="UP000479000">
    <property type="component" value="Unassembled WGS sequence"/>
</dbReference>
<dbReference type="AlphaFoldDB" id="A0A6H5H7W6"/>
<protein>
    <submittedName>
        <fullName evidence="1">Uncharacterized protein</fullName>
    </submittedName>
</protein>
<reference evidence="1 2" key="1">
    <citation type="submission" date="2020-02" db="EMBL/GenBank/DDBJ databases">
        <authorList>
            <person name="Ferguson B K."/>
        </authorList>
    </citation>
    <scope>NUCLEOTIDE SEQUENCE [LARGE SCALE GENOMIC DNA]</scope>
</reference>
<organism evidence="1 2">
    <name type="scientific">Nesidiocoris tenuis</name>
    <dbReference type="NCBI Taxonomy" id="355587"/>
    <lineage>
        <taxon>Eukaryota</taxon>
        <taxon>Metazoa</taxon>
        <taxon>Ecdysozoa</taxon>
        <taxon>Arthropoda</taxon>
        <taxon>Hexapoda</taxon>
        <taxon>Insecta</taxon>
        <taxon>Pterygota</taxon>
        <taxon>Neoptera</taxon>
        <taxon>Paraneoptera</taxon>
        <taxon>Hemiptera</taxon>
        <taxon>Heteroptera</taxon>
        <taxon>Panheteroptera</taxon>
        <taxon>Cimicomorpha</taxon>
        <taxon>Miridae</taxon>
        <taxon>Dicyphina</taxon>
        <taxon>Nesidiocoris</taxon>
    </lineage>
</organism>
<dbReference type="EMBL" id="CADCXU010025739">
    <property type="protein sequence ID" value="CAB0013001.1"/>
    <property type="molecule type" value="Genomic_DNA"/>
</dbReference>
<accession>A0A6H5H7W6</accession>
<sequence length="88" mass="10526">MIAYETRCSPFMISEGIPDHQNEILPGNYPQVFRLKFIRNLLRMKQISTANVLEIDEGVQADDFRELVPIQFQLNQRRERFEVFDFFD</sequence>
<proteinExistence type="predicted"/>
<evidence type="ECO:0000313" key="1">
    <source>
        <dbReference type="EMBL" id="CAB0013001.1"/>
    </source>
</evidence>
<keyword evidence="2" id="KW-1185">Reference proteome</keyword>
<name>A0A6H5H7W6_9HEMI</name>